<dbReference type="Gene3D" id="3.20.20.70">
    <property type="entry name" value="Aldolase class I"/>
    <property type="match status" value="1"/>
</dbReference>
<dbReference type="InterPro" id="IPR023867">
    <property type="entry name" value="Sulphatase_maturase_rSAM"/>
</dbReference>
<dbReference type="PANTHER" id="PTHR43273:SF8">
    <property type="entry name" value="RADICAL SAM DOMAIN PROTEIN"/>
    <property type="match status" value="1"/>
</dbReference>
<evidence type="ECO:0000313" key="3">
    <source>
        <dbReference type="EMBL" id="MPM86766.1"/>
    </source>
</evidence>
<dbReference type="SUPFAM" id="SSF102114">
    <property type="entry name" value="Radical SAM enzymes"/>
    <property type="match status" value="1"/>
</dbReference>
<evidence type="ECO:0000259" key="2">
    <source>
        <dbReference type="Pfam" id="PF13186"/>
    </source>
</evidence>
<gene>
    <name evidence="3" type="ORF">SDC9_133858</name>
</gene>
<dbReference type="GO" id="GO:0016491">
    <property type="term" value="F:oxidoreductase activity"/>
    <property type="evidence" value="ECO:0007669"/>
    <property type="project" value="InterPro"/>
</dbReference>
<protein>
    <recommendedName>
        <fullName evidence="2">4Fe4S-binding SPASM domain-containing protein</fullName>
    </recommendedName>
</protein>
<proteinExistence type="predicted"/>
<dbReference type="Pfam" id="PF13186">
    <property type="entry name" value="SPASM"/>
    <property type="match status" value="1"/>
</dbReference>
<dbReference type="InterPro" id="IPR058240">
    <property type="entry name" value="rSAM_sf"/>
</dbReference>
<dbReference type="NCBIfam" id="TIGR04085">
    <property type="entry name" value="rSAM_more_4Fe4S"/>
    <property type="match status" value="1"/>
</dbReference>
<dbReference type="AlphaFoldDB" id="A0A645DBF2"/>
<sequence length="157" mass="18101">MKFITPSFISMWLTQLYSSLRRSNYCGVSENSIAVDINGNVYGCHRFVGNTKMVIGNILSDESFKIRSKREVYKSENEECINCWCNLICNGGCLHENYIFNKTNDMNLICDLRQRWIEMSLGVYAEICSLNPDKLVKIIGNEIFSNENNRFLALDKV</sequence>
<dbReference type="InterPro" id="IPR023885">
    <property type="entry name" value="4Fe4S-binding_SPASM_dom"/>
</dbReference>
<comment type="caution">
    <text evidence="3">The sequence shown here is derived from an EMBL/GenBank/DDBJ whole genome shotgun (WGS) entry which is preliminary data.</text>
</comment>
<feature type="domain" description="4Fe4S-binding SPASM" evidence="2">
    <location>
        <begin position="26"/>
        <end position="84"/>
    </location>
</feature>
<dbReference type="EMBL" id="VSSQ01034730">
    <property type="protein sequence ID" value="MPM86766.1"/>
    <property type="molecule type" value="Genomic_DNA"/>
</dbReference>
<dbReference type="PANTHER" id="PTHR43273">
    <property type="entry name" value="ANAEROBIC SULFATASE-MATURATING ENZYME HOMOLOG ASLB-RELATED"/>
    <property type="match status" value="1"/>
</dbReference>
<name>A0A645DBF2_9ZZZZ</name>
<accession>A0A645DBF2</accession>
<dbReference type="InterPro" id="IPR013785">
    <property type="entry name" value="Aldolase_TIM"/>
</dbReference>
<organism evidence="3">
    <name type="scientific">bioreactor metagenome</name>
    <dbReference type="NCBI Taxonomy" id="1076179"/>
    <lineage>
        <taxon>unclassified sequences</taxon>
        <taxon>metagenomes</taxon>
        <taxon>ecological metagenomes</taxon>
    </lineage>
</organism>
<comment type="cofactor">
    <cofactor evidence="1">
        <name>[4Fe-4S] cluster</name>
        <dbReference type="ChEBI" id="CHEBI:49883"/>
    </cofactor>
</comment>
<reference evidence="3" key="1">
    <citation type="submission" date="2019-08" db="EMBL/GenBank/DDBJ databases">
        <authorList>
            <person name="Kucharzyk K."/>
            <person name="Murdoch R.W."/>
            <person name="Higgins S."/>
            <person name="Loffler F."/>
        </authorList>
    </citation>
    <scope>NUCLEOTIDE SEQUENCE</scope>
</reference>
<evidence type="ECO:0000256" key="1">
    <source>
        <dbReference type="ARBA" id="ARBA00001966"/>
    </source>
</evidence>